<reference evidence="2" key="1">
    <citation type="submission" date="2019-03" db="EMBL/GenBank/DDBJ databases">
        <title>Flavobacterium sp.</title>
        <authorList>
            <person name="Kim H."/>
        </authorList>
    </citation>
    <scope>NUCLEOTIDE SEQUENCE [LARGE SCALE GENOMIC DNA]</scope>
    <source>
        <strain evidence="2">GS13</strain>
    </source>
</reference>
<protein>
    <submittedName>
        <fullName evidence="1">Uncharacterized protein</fullName>
    </submittedName>
</protein>
<dbReference type="KEGG" id="fnk:E1750_11660"/>
<name>A0A4P6YEY1_9FLAO</name>
<evidence type="ECO:0000313" key="1">
    <source>
        <dbReference type="EMBL" id="QBN19424.1"/>
    </source>
</evidence>
<accession>A0A4P6YEY1</accession>
<proteinExistence type="predicted"/>
<dbReference type="RefSeq" id="WP_133276942.1">
    <property type="nucleotide sequence ID" value="NZ_CP037933.1"/>
</dbReference>
<gene>
    <name evidence="1" type="ORF">E1750_11660</name>
</gene>
<dbReference type="EMBL" id="CP037933">
    <property type="protein sequence ID" value="QBN19424.1"/>
    <property type="molecule type" value="Genomic_DNA"/>
</dbReference>
<dbReference type="Proteomes" id="UP000291124">
    <property type="component" value="Chromosome"/>
</dbReference>
<sequence length="92" mass="10804">MLKGNQLVNFVLDGKNKISNFELNSIKMEIATQKKEIIDWILSIEDQAVLNEIETLKKQINFDFDEEFKKGISGEELKKRTTEFLKTLPWKK</sequence>
<organism evidence="1 2">
    <name type="scientific">Flavobacterium nackdongense</name>
    <dbReference type="NCBI Taxonomy" id="2547394"/>
    <lineage>
        <taxon>Bacteria</taxon>
        <taxon>Pseudomonadati</taxon>
        <taxon>Bacteroidota</taxon>
        <taxon>Flavobacteriia</taxon>
        <taxon>Flavobacteriales</taxon>
        <taxon>Flavobacteriaceae</taxon>
        <taxon>Flavobacterium</taxon>
    </lineage>
</organism>
<dbReference type="OrthoDB" id="1446355at2"/>
<dbReference type="AlphaFoldDB" id="A0A4P6YEY1"/>
<evidence type="ECO:0000313" key="2">
    <source>
        <dbReference type="Proteomes" id="UP000291124"/>
    </source>
</evidence>
<keyword evidence="2" id="KW-1185">Reference proteome</keyword>